<organism evidence="5 6">
    <name type="scientific">Penicillium cosmopolitanum</name>
    <dbReference type="NCBI Taxonomy" id="1131564"/>
    <lineage>
        <taxon>Eukaryota</taxon>
        <taxon>Fungi</taxon>
        <taxon>Dikarya</taxon>
        <taxon>Ascomycota</taxon>
        <taxon>Pezizomycotina</taxon>
        <taxon>Eurotiomycetes</taxon>
        <taxon>Eurotiomycetidae</taxon>
        <taxon>Eurotiales</taxon>
        <taxon>Aspergillaceae</taxon>
        <taxon>Penicillium</taxon>
    </lineage>
</organism>
<keyword evidence="3" id="KW-0812">Transmembrane</keyword>
<evidence type="ECO:0000313" key="6">
    <source>
        <dbReference type="Proteomes" id="UP001147747"/>
    </source>
</evidence>
<dbReference type="GO" id="GO:0006351">
    <property type="term" value="P:DNA-templated transcription"/>
    <property type="evidence" value="ECO:0007669"/>
    <property type="project" value="InterPro"/>
</dbReference>
<evidence type="ECO:0000256" key="2">
    <source>
        <dbReference type="SAM" id="MobiDB-lite"/>
    </source>
</evidence>
<reference evidence="5" key="2">
    <citation type="journal article" date="2023" name="IMA Fungus">
        <title>Comparative genomic study of the Penicillium genus elucidates a diverse pangenome and 15 lateral gene transfer events.</title>
        <authorList>
            <person name="Petersen C."/>
            <person name="Sorensen T."/>
            <person name="Nielsen M.R."/>
            <person name="Sondergaard T.E."/>
            <person name="Sorensen J.L."/>
            <person name="Fitzpatrick D.A."/>
            <person name="Frisvad J.C."/>
            <person name="Nielsen K.L."/>
        </authorList>
    </citation>
    <scope>NUCLEOTIDE SEQUENCE</scope>
    <source>
        <strain evidence="5">IBT 29677</strain>
    </source>
</reference>
<dbReference type="AlphaFoldDB" id="A0A9W9W382"/>
<dbReference type="Proteomes" id="UP001147747">
    <property type="component" value="Unassembled WGS sequence"/>
</dbReference>
<accession>A0A9W9W382</accession>
<evidence type="ECO:0000256" key="3">
    <source>
        <dbReference type="SAM" id="Phobius"/>
    </source>
</evidence>
<feature type="domain" description="Xylanolytic transcriptional activator regulatory" evidence="4">
    <location>
        <begin position="270"/>
        <end position="343"/>
    </location>
</feature>
<reference evidence="5" key="1">
    <citation type="submission" date="2022-12" db="EMBL/GenBank/DDBJ databases">
        <authorList>
            <person name="Petersen C."/>
        </authorList>
    </citation>
    <scope>NUCLEOTIDE SEQUENCE</scope>
    <source>
        <strain evidence="5">IBT 29677</strain>
    </source>
</reference>
<feature type="region of interest" description="Disordered" evidence="2">
    <location>
        <begin position="1"/>
        <end position="34"/>
    </location>
</feature>
<dbReference type="SMART" id="SM00906">
    <property type="entry name" value="Fungal_trans"/>
    <property type="match status" value="1"/>
</dbReference>
<evidence type="ECO:0000313" key="5">
    <source>
        <dbReference type="EMBL" id="KAJ5397889.1"/>
    </source>
</evidence>
<dbReference type="PANTHER" id="PTHR46910:SF23">
    <property type="entry name" value="THIAMINE REPRESSIBLE GENES REGULATORY PROTEIN THI1"/>
    <property type="match status" value="1"/>
</dbReference>
<keyword evidence="3" id="KW-0472">Membrane</keyword>
<dbReference type="EMBL" id="JAPZBU010000006">
    <property type="protein sequence ID" value="KAJ5397889.1"/>
    <property type="molecule type" value="Genomic_DNA"/>
</dbReference>
<dbReference type="GO" id="GO:0008270">
    <property type="term" value="F:zinc ion binding"/>
    <property type="evidence" value="ECO:0007669"/>
    <property type="project" value="InterPro"/>
</dbReference>
<evidence type="ECO:0000259" key="4">
    <source>
        <dbReference type="SMART" id="SM00906"/>
    </source>
</evidence>
<protein>
    <recommendedName>
        <fullName evidence="4">Xylanolytic transcriptional activator regulatory domain-containing protein</fullName>
    </recommendedName>
</protein>
<dbReference type="OrthoDB" id="2283488at2759"/>
<keyword evidence="1" id="KW-0539">Nucleus</keyword>
<comment type="caution">
    <text evidence="5">The sequence shown here is derived from an EMBL/GenBank/DDBJ whole genome shotgun (WGS) entry which is preliminary data.</text>
</comment>
<dbReference type="GeneID" id="81369619"/>
<name>A0A9W9W382_9EURO</name>
<keyword evidence="3" id="KW-1133">Transmembrane helix</keyword>
<dbReference type="PANTHER" id="PTHR46910">
    <property type="entry name" value="TRANSCRIPTION FACTOR PDR1"/>
    <property type="match status" value="1"/>
</dbReference>
<dbReference type="InterPro" id="IPR050987">
    <property type="entry name" value="AtrR-like"/>
</dbReference>
<dbReference type="InterPro" id="IPR007219">
    <property type="entry name" value="XnlR_reg_dom"/>
</dbReference>
<dbReference type="RefSeq" id="XP_056489941.1">
    <property type="nucleotide sequence ID" value="XM_056630639.1"/>
</dbReference>
<gene>
    <name evidence="5" type="ORF">N7509_006002</name>
</gene>
<proteinExistence type="predicted"/>
<dbReference type="GO" id="GO:0003677">
    <property type="term" value="F:DNA binding"/>
    <property type="evidence" value="ECO:0007669"/>
    <property type="project" value="InterPro"/>
</dbReference>
<sequence length="409" mass="46189">MDLTTADRRRRRRRVADVDRKRAPRAYAASHSINAGVETDDLNRCTLSPNTSPTFSDRGVVENAELPSPASVLSHGLSKHVIVDQSKRVLWPNILSRLREAFSLDPQHAPEEREMVAMQARMIRPKGLHPSELSRLHAAIDAFPPRPIANFLVFIFIKHATDVFFYFDQAQMLSDIDEFYTDSSSSLRLDPAFICLAMATFALGSQWTPLERPEGFESGQPKDDVDLGREFFFYAKSLVPDIIERSCLRSIQAPFVLGVYLMPASAIGASYVFLGLSLRKALASDLHLSSEDASLNEIEKEVRCRLWWSIFSLERCTTVKLNRPRSIDTQIITVPYPSQCIALDRVQEFDNLDCQVAYVRLIRVLDEIAGVARVAVLTRQRGGLPETPGLSQSKWEDDLKLWKQSLPQI</sequence>
<keyword evidence="6" id="KW-1185">Reference proteome</keyword>
<dbReference type="Pfam" id="PF04082">
    <property type="entry name" value="Fungal_trans"/>
    <property type="match status" value="1"/>
</dbReference>
<evidence type="ECO:0000256" key="1">
    <source>
        <dbReference type="ARBA" id="ARBA00023242"/>
    </source>
</evidence>
<dbReference type="GO" id="GO:0003700">
    <property type="term" value="F:DNA-binding transcription factor activity"/>
    <property type="evidence" value="ECO:0007669"/>
    <property type="project" value="InterPro"/>
</dbReference>
<feature type="transmembrane region" description="Helical" evidence="3">
    <location>
        <begin position="255"/>
        <end position="274"/>
    </location>
</feature>
<dbReference type="CDD" id="cd12148">
    <property type="entry name" value="fungal_TF_MHR"/>
    <property type="match status" value="1"/>
</dbReference>